<reference evidence="2" key="1">
    <citation type="submission" date="2022-07" db="EMBL/GenBank/DDBJ databases">
        <title>Phylogenomic reconstructions and comparative analyses of Kickxellomycotina fungi.</title>
        <authorList>
            <person name="Reynolds N.K."/>
            <person name="Stajich J.E."/>
            <person name="Barry K."/>
            <person name="Grigoriev I.V."/>
            <person name="Crous P."/>
            <person name="Smith M.E."/>
        </authorList>
    </citation>
    <scope>NUCLEOTIDE SEQUENCE</scope>
    <source>
        <strain evidence="2">BCRC 34381</strain>
    </source>
</reference>
<evidence type="ECO:0000313" key="3">
    <source>
        <dbReference type="Proteomes" id="UP001143981"/>
    </source>
</evidence>
<protein>
    <recommendedName>
        <fullName evidence="4">PAS domain-containing protein</fullName>
    </recommendedName>
</protein>
<feature type="region of interest" description="Disordered" evidence="1">
    <location>
        <begin position="1"/>
        <end position="27"/>
    </location>
</feature>
<gene>
    <name evidence="2" type="ORF">LPJ61_004124</name>
</gene>
<comment type="caution">
    <text evidence="2">The sequence shown here is derived from an EMBL/GenBank/DDBJ whole genome shotgun (WGS) entry which is preliminary data.</text>
</comment>
<proteinExistence type="predicted"/>
<dbReference type="OrthoDB" id="411251at2759"/>
<organism evidence="2 3">
    <name type="scientific">Coemansia biformis</name>
    <dbReference type="NCBI Taxonomy" id="1286918"/>
    <lineage>
        <taxon>Eukaryota</taxon>
        <taxon>Fungi</taxon>
        <taxon>Fungi incertae sedis</taxon>
        <taxon>Zoopagomycota</taxon>
        <taxon>Kickxellomycotina</taxon>
        <taxon>Kickxellomycetes</taxon>
        <taxon>Kickxellales</taxon>
        <taxon>Kickxellaceae</taxon>
        <taxon>Coemansia</taxon>
    </lineage>
</organism>
<evidence type="ECO:0008006" key="4">
    <source>
        <dbReference type="Google" id="ProtNLM"/>
    </source>
</evidence>
<dbReference type="EMBL" id="JANBOI010000856">
    <property type="protein sequence ID" value="KAJ1728270.1"/>
    <property type="molecule type" value="Genomic_DNA"/>
</dbReference>
<dbReference type="Proteomes" id="UP001143981">
    <property type="component" value="Unassembled WGS sequence"/>
</dbReference>
<keyword evidence="3" id="KW-1185">Reference proteome</keyword>
<sequence>MCEDSEVTSRDTGAEAQRPSPPTSRPTYLGILARDESTRSLYVSSGCLRSLGFTPAYVMAQRARDMVACESSIDGFVRAYACKKDVEGGGDDEADAYVMYMNVKTASGLPVLARYTTFPCDSCILYVCMTFPEAAAALVHDGPQIHATLDGAAKRASASALDSESRTASRRKQANASHVPLYSARSKQLKAAFVLENSGTGRTRPTDPACGWAGPLVVFVTGSLARLVDADASDMIHEPFLKLVAPEDVLRVGKFFDRLSSSTDVMFETFSLLSRPYLIEGDIATPDKDNQRVVVECLGAAVPDGAALLLRKLCVESAPKRDAAGNYIRSYVHDIDKSNSYISLSELVSSDPETSDAPSWSQLY</sequence>
<accession>A0A9W7YB89</accession>
<name>A0A9W7YB89_9FUNG</name>
<evidence type="ECO:0000256" key="1">
    <source>
        <dbReference type="SAM" id="MobiDB-lite"/>
    </source>
</evidence>
<dbReference type="AlphaFoldDB" id="A0A9W7YB89"/>
<evidence type="ECO:0000313" key="2">
    <source>
        <dbReference type="EMBL" id="KAJ1728270.1"/>
    </source>
</evidence>